<dbReference type="InterPro" id="IPR001584">
    <property type="entry name" value="Integrase_cat-core"/>
</dbReference>
<keyword evidence="4" id="KW-1185">Reference proteome</keyword>
<accession>B7GBJ8</accession>
<dbReference type="InterPro" id="IPR012337">
    <property type="entry name" value="RNaseH-like_sf"/>
</dbReference>
<feature type="domain" description="Integrase catalytic" evidence="2">
    <location>
        <begin position="552"/>
        <end position="732"/>
    </location>
</feature>
<organism evidence="3 4">
    <name type="scientific">Phaeodactylum tricornutum (strain CCAP 1055/1)</name>
    <dbReference type="NCBI Taxonomy" id="556484"/>
    <lineage>
        <taxon>Eukaryota</taxon>
        <taxon>Sar</taxon>
        <taxon>Stramenopiles</taxon>
        <taxon>Ochrophyta</taxon>
        <taxon>Bacillariophyta</taxon>
        <taxon>Bacillariophyceae</taxon>
        <taxon>Bacillariophycidae</taxon>
        <taxon>Naviculales</taxon>
        <taxon>Phaeodactylaceae</taxon>
        <taxon>Phaeodactylum</taxon>
    </lineage>
</organism>
<feature type="region of interest" description="Disordered" evidence="1">
    <location>
        <begin position="271"/>
        <end position="290"/>
    </location>
</feature>
<dbReference type="InterPro" id="IPR036397">
    <property type="entry name" value="RNaseH_sf"/>
</dbReference>
<dbReference type="Proteomes" id="UP000000759">
    <property type="component" value="Chromosome 24"/>
</dbReference>
<reference evidence="4" key="2">
    <citation type="submission" date="2008-08" db="EMBL/GenBank/DDBJ databases">
        <authorList>
            <consortium name="Diatom Consortium"/>
            <person name="Grigoriev I."/>
            <person name="Grimwood J."/>
            <person name="Kuo A."/>
            <person name="Otillar R.P."/>
            <person name="Salamov A."/>
            <person name="Detter J.C."/>
            <person name="Lindquist E."/>
            <person name="Shapiro H."/>
            <person name="Lucas S."/>
            <person name="Glavina del Rio T."/>
            <person name="Pitluck S."/>
            <person name="Rokhsar D."/>
            <person name="Bowler C."/>
        </authorList>
    </citation>
    <scope>GENOME REANNOTATION</scope>
    <source>
        <strain evidence="4">CCAP 1055/1</strain>
    </source>
</reference>
<evidence type="ECO:0000313" key="4">
    <source>
        <dbReference type="Proteomes" id="UP000000759"/>
    </source>
</evidence>
<dbReference type="InParanoid" id="B7GBJ8"/>
<sequence length="911" mass="100190">MTTKSTPKDLIDSFPHSKLTPIATATTEPDYLSLHQLQYEINDNAETLSSTLGDGQHGHLFLVISETEYLEMTDGVPCIPPVQPPFDPVHAANATAPQIIEANHQNDKRQKLFDLYHNAIKINSLKPFPLNTLNLSVILHEALTKSLPSKSSLISGKILQLFQQLDKGNQFIIASGQVMDERIIARIGYQIIEKTGLFDLASRDWHYKDEADKTLANFKKHFQKANKDLALTATSSSAGYHTANQSTVTKGKSYCWTHGIVHNTKHTSATCEKQAPGHKTGATLHDKQGGSTKTYQYTPPSSVAPNTPPLASSPPFFPPDAIADTGCTGHFLSTNIAHIHCQPTVPGINVVLPDGRTITSSHITELNIPSLPPGARTAHIFPGLSNGSLISIGQLCDHGCTATFTSDSVRIELNNTVVLRGGRSPYTRLWTLDSPVTPNPPATELHAPLHDKNFANHLGDHSGTLADRIAFVHASLFSPQLSTWCKAIDKGRLTTFPDITSAQVKRHPPQSVPMVKGHLDQQRSNLRSTKPKVTLSASVDPDDINFDTNPVVQDPPAARTQFLYADFAEVTGKIFTDPTGRFVTTSSSGNAYMLVVYDYDSNFIHVKAMKNRTGPEILSAYKRAHAMLSSKGLRPQLQRLDNEASTALQQFMSSVDIDFQLAPPHVHRRNAAERAIRTFKNHFIAGLCSTNKNFPLHLWDCLLPQAIMTLNLLRGSRINPNLSSWAQLHGSFDYNHTPLAPPGIRVLVHEKPSIRRTWAPHAADGWYVGPAMNHYRCYRVWVKETTSERISDTLTWFPSQVKMPSTSSRDTIVAAAHDLAHALAHPSPASPLSPLSVNEREALSQLSDIFSKAANPSASETRSLNHFRGCRPPQPPFRSHFRGCLPRTPRLRHTSLSPATLAKHVVGPLAN</sequence>
<gene>
    <name evidence="3" type="ORF">PHATRDRAFT_40608</name>
</gene>
<evidence type="ECO:0000256" key="1">
    <source>
        <dbReference type="SAM" id="MobiDB-lite"/>
    </source>
</evidence>
<dbReference type="GO" id="GO:0015074">
    <property type="term" value="P:DNA integration"/>
    <property type="evidence" value="ECO:0007669"/>
    <property type="project" value="InterPro"/>
</dbReference>
<dbReference type="KEGG" id="pti:PHATRDRAFT_40608"/>
<proteinExistence type="predicted"/>
<dbReference type="eggNOG" id="ENOG502SKKF">
    <property type="taxonomic scope" value="Eukaryota"/>
</dbReference>
<dbReference type="GO" id="GO:0003676">
    <property type="term" value="F:nucleic acid binding"/>
    <property type="evidence" value="ECO:0007669"/>
    <property type="project" value="InterPro"/>
</dbReference>
<dbReference type="Gene3D" id="3.30.420.10">
    <property type="entry name" value="Ribonuclease H-like superfamily/Ribonuclease H"/>
    <property type="match status" value="1"/>
</dbReference>
<reference evidence="3 4" key="1">
    <citation type="journal article" date="2008" name="Nature">
        <title>The Phaeodactylum genome reveals the evolutionary history of diatom genomes.</title>
        <authorList>
            <person name="Bowler C."/>
            <person name="Allen A.E."/>
            <person name="Badger J.H."/>
            <person name="Grimwood J."/>
            <person name="Jabbari K."/>
            <person name="Kuo A."/>
            <person name="Maheswari U."/>
            <person name="Martens C."/>
            <person name="Maumus F."/>
            <person name="Otillar R.P."/>
            <person name="Rayko E."/>
            <person name="Salamov A."/>
            <person name="Vandepoele K."/>
            <person name="Beszteri B."/>
            <person name="Gruber A."/>
            <person name="Heijde M."/>
            <person name="Katinka M."/>
            <person name="Mock T."/>
            <person name="Valentin K."/>
            <person name="Verret F."/>
            <person name="Berges J.A."/>
            <person name="Brownlee C."/>
            <person name="Cadoret J.P."/>
            <person name="Chiovitti A."/>
            <person name="Choi C.J."/>
            <person name="Coesel S."/>
            <person name="De Martino A."/>
            <person name="Detter J.C."/>
            <person name="Durkin C."/>
            <person name="Falciatore A."/>
            <person name="Fournet J."/>
            <person name="Haruta M."/>
            <person name="Huysman M.J."/>
            <person name="Jenkins B.D."/>
            <person name="Jiroutova K."/>
            <person name="Jorgensen R.E."/>
            <person name="Joubert Y."/>
            <person name="Kaplan A."/>
            <person name="Kroger N."/>
            <person name="Kroth P.G."/>
            <person name="La Roche J."/>
            <person name="Lindquist E."/>
            <person name="Lommer M."/>
            <person name="Martin-Jezequel V."/>
            <person name="Lopez P.J."/>
            <person name="Lucas S."/>
            <person name="Mangogna M."/>
            <person name="McGinnis K."/>
            <person name="Medlin L.K."/>
            <person name="Montsant A."/>
            <person name="Oudot-Le Secq M.P."/>
            <person name="Napoli C."/>
            <person name="Obornik M."/>
            <person name="Parker M.S."/>
            <person name="Petit J.L."/>
            <person name="Porcel B.M."/>
            <person name="Poulsen N."/>
            <person name="Robison M."/>
            <person name="Rychlewski L."/>
            <person name="Rynearson T.A."/>
            <person name="Schmutz J."/>
            <person name="Shapiro H."/>
            <person name="Siaut M."/>
            <person name="Stanley M."/>
            <person name="Sussman M.R."/>
            <person name="Taylor A.R."/>
            <person name="Vardi A."/>
            <person name="von Dassow P."/>
            <person name="Vyverman W."/>
            <person name="Willis A."/>
            <person name="Wyrwicz L.S."/>
            <person name="Rokhsar D.S."/>
            <person name="Weissenbach J."/>
            <person name="Armbrust E.V."/>
            <person name="Green B.R."/>
            <person name="Van de Peer Y."/>
            <person name="Grigoriev I.V."/>
        </authorList>
    </citation>
    <scope>NUCLEOTIDE SEQUENCE [LARGE SCALE GENOMIC DNA]</scope>
    <source>
        <strain evidence="3 4">CCAP 1055/1</strain>
    </source>
</reference>
<feature type="region of interest" description="Disordered" evidence="1">
    <location>
        <begin position="504"/>
        <end position="523"/>
    </location>
</feature>
<dbReference type="HOGENOM" id="CLU_002237_1_0_1"/>
<dbReference type="SUPFAM" id="SSF53098">
    <property type="entry name" value="Ribonuclease H-like"/>
    <property type="match status" value="1"/>
</dbReference>
<dbReference type="GeneID" id="7198384"/>
<dbReference type="OrthoDB" id="230966at2759"/>
<dbReference type="PaxDb" id="2850-Phatr40608"/>
<evidence type="ECO:0000259" key="2">
    <source>
        <dbReference type="PROSITE" id="PS50994"/>
    </source>
</evidence>
<dbReference type="PROSITE" id="PS50994">
    <property type="entry name" value="INTEGRASE"/>
    <property type="match status" value="1"/>
</dbReference>
<name>B7GBJ8_PHATC</name>
<evidence type="ECO:0000313" key="3">
    <source>
        <dbReference type="EMBL" id="EEC44014.1"/>
    </source>
</evidence>
<protein>
    <recommendedName>
        <fullName evidence="2">Integrase catalytic domain-containing protein</fullName>
    </recommendedName>
</protein>
<dbReference type="EMBL" id="CM000626">
    <property type="protein sequence ID" value="EEC44014.1"/>
    <property type="molecule type" value="Genomic_DNA"/>
</dbReference>
<dbReference type="AlphaFoldDB" id="B7GBJ8"/>
<dbReference type="RefSeq" id="XP_002184615.1">
    <property type="nucleotide sequence ID" value="XM_002184579.1"/>
</dbReference>